<organism evidence="2 3">
    <name type="scientific">Setaria digitata</name>
    <dbReference type="NCBI Taxonomy" id="48799"/>
    <lineage>
        <taxon>Eukaryota</taxon>
        <taxon>Metazoa</taxon>
        <taxon>Ecdysozoa</taxon>
        <taxon>Nematoda</taxon>
        <taxon>Chromadorea</taxon>
        <taxon>Rhabditida</taxon>
        <taxon>Spirurina</taxon>
        <taxon>Spiruromorpha</taxon>
        <taxon>Filarioidea</taxon>
        <taxon>Setariidae</taxon>
        <taxon>Setaria</taxon>
    </lineage>
</organism>
<feature type="transmembrane region" description="Helical" evidence="1">
    <location>
        <begin position="7"/>
        <end position="24"/>
    </location>
</feature>
<reference evidence="3" key="1">
    <citation type="submission" date="2022-11" db="UniProtKB">
        <authorList>
            <consortium name="WormBaseParasite"/>
        </authorList>
    </citation>
    <scope>IDENTIFICATION</scope>
</reference>
<proteinExistence type="predicted"/>
<sequence>MAYLQTVHGLKFVMFLLYAIVASSKLRIRYGILAALFLVAAIAGLNCLLRAGSIIWELWGQNEYGCEKLVNKSFSVNTAPWNCFGPVR</sequence>
<keyword evidence="1" id="KW-1133">Transmembrane helix</keyword>
<name>A0A915Q795_9BILA</name>
<feature type="transmembrane region" description="Helical" evidence="1">
    <location>
        <begin position="30"/>
        <end position="49"/>
    </location>
</feature>
<dbReference type="AlphaFoldDB" id="A0A915Q795"/>
<evidence type="ECO:0000313" key="2">
    <source>
        <dbReference type="Proteomes" id="UP000887581"/>
    </source>
</evidence>
<accession>A0A915Q795</accession>
<keyword evidence="1" id="KW-0472">Membrane</keyword>
<dbReference type="WBParaSite" id="sdigi.contig78.g3774.t1">
    <property type="protein sequence ID" value="sdigi.contig78.g3774.t1"/>
    <property type="gene ID" value="sdigi.contig78.g3774"/>
</dbReference>
<keyword evidence="1" id="KW-0812">Transmembrane</keyword>
<keyword evidence="2" id="KW-1185">Reference proteome</keyword>
<evidence type="ECO:0000256" key="1">
    <source>
        <dbReference type="SAM" id="Phobius"/>
    </source>
</evidence>
<protein>
    <submittedName>
        <fullName evidence="3">Heparan-alpha-glucosaminide N-acetyltransferase catalytic domain-containing protein</fullName>
    </submittedName>
</protein>
<dbReference type="Proteomes" id="UP000887581">
    <property type="component" value="Unplaced"/>
</dbReference>
<evidence type="ECO:0000313" key="3">
    <source>
        <dbReference type="WBParaSite" id="sdigi.contig78.g3774.t1"/>
    </source>
</evidence>